<feature type="domain" description="Translation initiation factor 3 C-terminal" evidence="8">
    <location>
        <begin position="74"/>
        <end position="159"/>
    </location>
</feature>
<comment type="similarity">
    <text evidence="1 4 6">Belongs to the IF-3 family.</text>
</comment>
<dbReference type="PROSITE" id="PS00938">
    <property type="entry name" value="IF3"/>
    <property type="match status" value="1"/>
</dbReference>
<dbReference type="InterPro" id="IPR001288">
    <property type="entry name" value="Translation_initiation_fac_3"/>
</dbReference>
<dbReference type="EMBL" id="JAFGIX010000078">
    <property type="protein sequence ID" value="MBN1574406.1"/>
    <property type="molecule type" value="Genomic_DNA"/>
</dbReference>
<accession>A0A9D8KJ57</accession>
<comment type="subcellular location">
    <subcellularLocation>
        <location evidence="4 6">Cytoplasm</location>
    </subcellularLocation>
</comment>
<evidence type="ECO:0000259" key="8">
    <source>
        <dbReference type="Pfam" id="PF00707"/>
    </source>
</evidence>
<dbReference type="PANTHER" id="PTHR10938:SF0">
    <property type="entry name" value="TRANSLATION INITIATION FACTOR IF-3, MITOCHONDRIAL"/>
    <property type="match status" value="1"/>
</dbReference>
<reference evidence="10" key="2">
    <citation type="submission" date="2021-01" db="EMBL/GenBank/DDBJ databases">
        <authorList>
            <person name="Hahn C.R."/>
            <person name="Youssef N.H."/>
            <person name="Elshahed M."/>
        </authorList>
    </citation>
    <scope>NUCLEOTIDE SEQUENCE</scope>
    <source>
        <strain evidence="10">Zod_Metabat.24</strain>
    </source>
</reference>
<keyword evidence="2 4" id="KW-0396">Initiation factor</keyword>
<evidence type="ECO:0000256" key="3">
    <source>
        <dbReference type="ARBA" id="ARBA00022917"/>
    </source>
</evidence>
<evidence type="ECO:0000256" key="4">
    <source>
        <dbReference type="HAMAP-Rule" id="MF_00080"/>
    </source>
</evidence>
<dbReference type="PANTHER" id="PTHR10938">
    <property type="entry name" value="TRANSLATION INITIATION FACTOR IF-3"/>
    <property type="match status" value="1"/>
</dbReference>
<feature type="domain" description="Translation initiation factor 3 N-terminal" evidence="9">
    <location>
        <begin position="2"/>
        <end position="66"/>
    </location>
</feature>
<dbReference type="InterPro" id="IPR036788">
    <property type="entry name" value="T_IF-3_C_sf"/>
</dbReference>
<evidence type="ECO:0000256" key="6">
    <source>
        <dbReference type="RuleBase" id="RU000646"/>
    </source>
</evidence>
<keyword evidence="4" id="KW-0963">Cytoplasm</keyword>
<dbReference type="InterPro" id="IPR019815">
    <property type="entry name" value="Translation_initiation_fac_3_C"/>
</dbReference>
<gene>
    <name evidence="4 10" type="primary">infC</name>
    <name evidence="10" type="ORF">JW984_14500</name>
</gene>
<reference evidence="10" key="1">
    <citation type="journal article" date="2021" name="Environ. Microbiol.">
        <title>Genomic characterization of three novel Desulfobacterota classes expand the metabolic and phylogenetic diversity of the phylum.</title>
        <authorList>
            <person name="Murphy C.L."/>
            <person name="Biggerstaff J."/>
            <person name="Eichhorn A."/>
            <person name="Ewing E."/>
            <person name="Shahan R."/>
            <person name="Soriano D."/>
            <person name="Stewart S."/>
            <person name="VanMol K."/>
            <person name="Walker R."/>
            <person name="Walters P."/>
            <person name="Elshahed M.S."/>
            <person name="Youssef N.H."/>
        </authorList>
    </citation>
    <scope>NUCLEOTIDE SEQUENCE</scope>
    <source>
        <strain evidence="10">Zod_Metabat.24</strain>
    </source>
</reference>
<dbReference type="NCBIfam" id="TIGR00168">
    <property type="entry name" value="infC"/>
    <property type="match status" value="1"/>
</dbReference>
<comment type="function">
    <text evidence="4 6">IF-3 binds to the 30S ribosomal subunit and shifts the equilibrium between 70S ribosomes and their 50S and 30S subunits in favor of the free subunits, thus enhancing the availability of 30S subunits on which protein synthesis initiation begins.</text>
</comment>
<dbReference type="Pfam" id="PF05198">
    <property type="entry name" value="IF3_N"/>
    <property type="match status" value="1"/>
</dbReference>
<evidence type="ECO:0000256" key="1">
    <source>
        <dbReference type="ARBA" id="ARBA00005439"/>
    </source>
</evidence>
<dbReference type="Pfam" id="PF00707">
    <property type="entry name" value="IF3_C"/>
    <property type="match status" value="1"/>
</dbReference>
<protein>
    <recommendedName>
        <fullName evidence="4 5">Translation initiation factor IF-3</fullName>
    </recommendedName>
</protein>
<proteinExistence type="inferred from homology"/>
<feature type="region of interest" description="Disordered" evidence="7">
    <location>
        <begin position="144"/>
        <end position="180"/>
    </location>
</feature>
<dbReference type="GO" id="GO:0016020">
    <property type="term" value="C:membrane"/>
    <property type="evidence" value="ECO:0007669"/>
    <property type="project" value="TreeGrafter"/>
</dbReference>
<name>A0A9D8KJ57_9DELT</name>
<dbReference type="GO" id="GO:0043022">
    <property type="term" value="F:ribosome binding"/>
    <property type="evidence" value="ECO:0007669"/>
    <property type="project" value="UniProtKB-ARBA"/>
</dbReference>
<dbReference type="Gene3D" id="3.30.110.10">
    <property type="entry name" value="Translation initiation factor 3 (IF-3), C-terminal domain"/>
    <property type="match status" value="1"/>
</dbReference>
<feature type="compositionally biased region" description="Basic and acidic residues" evidence="7">
    <location>
        <begin position="161"/>
        <end position="172"/>
    </location>
</feature>
<comment type="caution">
    <text evidence="10">The sequence shown here is derived from an EMBL/GenBank/DDBJ whole genome shotgun (WGS) entry which is preliminary data.</text>
</comment>
<dbReference type="GO" id="GO:0032790">
    <property type="term" value="P:ribosome disassembly"/>
    <property type="evidence" value="ECO:0007669"/>
    <property type="project" value="TreeGrafter"/>
</dbReference>
<sequence length="180" mass="20440">MIRADKVRLIDPEGNQLGVIGFKEALMKAEDLGLDLVEVAPNANPPVCRILDFGKFKYQQSKKAHDAKKKQSTVQVKEVKLRPKTEDHDIEYKLKHMRKFLEQGNKVKVSMIFRGREITHTEIGMEILNKVADEIKDDALVEQEPKLEGRNMSMILTPQKSAKEGKKAKEEAEQGADSQE</sequence>
<evidence type="ECO:0000256" key="7">
    <source>
        <dbReference type="SAM" id="MobiDB-lite"/>
    </source>
</evidence>
<evidence type="ECO:0000256" key="2">
    <source>
        <dbReference type="ARBA" id="ARBA00022540"/>
    </source>
</evidence>
<dbReference type="AlphaFoldDB" id="A0A9D8KJ57"/>
<dbReference type="GO" id="GO:0003743">
    <property type="term" value="F:translation initiation factor activity"/>
    <property type="evidence" value="ECO:0007669"/>
    <property type="project" value="UniProtKB-UniRule"/>
</dbReference>
<dbReference type="FunFam" id="3.10.20.80:FF:000001">
    <property type="entry name" value="Translation initiation factor IF-3"/>
    <property type="match status" value="1"/>
</dbReference>
<dbReference type="InterPro" id="IPR019813">
    <property type="entry name" value="Translation_initiation_fac3_CS"/>
</dbReference>
<evidence type="ECO:0000256" key="5">
    <source>
        <dbReference type="NCBIfam" id="TIGR00168"/>
    </source>
</evidence>
<dbReference type="InterPro" id="IPR036787">
    <property type="entry name" value="T_IF-3_N_sf"/>
</dbReference>
<dbReference type="Proteomes" id="UP000809273">
    <property type="component" value="Unassembled WGS sequence"/>
</dbReference>
<dbReference type="GO" id="GO:0005829">
    <property type="term" value="C:cytosol"/>
    <property type="evidence" value="ECO:0007669"/>
    <property type="project" value="TreeGrafter"/>
</dbReference>
<evidence type="ECO:0000259" key="9">
    <source>
        <dbReference type="Pfam" id="PF05198"/>
    </source>
</evidence>
<organism evidence="10 11">
    <name type="scientific">Candidatus Zymogenus saltonus</name>
    <dbReference type="NCBI Taxonomy" id="2844893"/>
    <lineage>
        <taxon>Bacteria</taxon>
        <taxon>Deltaproteobacteria</taxon>
        <taxon>Candidatus Zymogenia</taxon>
        <taxon>Candidatus Zymogeniales</taxon>
        <taxon>Candidatus Zymogenaceae</taxon>
        <taxon>Candidatus Zymogenus</taxon>
    </lineage>
</organism>
<keyword evidence="3 4" id="KW-0648">Protein biosynthesis</keyword>
<dbReference type="FunFam" id="3.30.110.10:FF:000001">
    <property type="entry name" value="Translation initiation factor IF-3"/>
    <property type="match status" value="1"/>
</dbReference>
<dbReference type="Gene3D" id="3.10.20.80">
    <property type="entry name" value="Translation initiation factor 3 (IF-3), N-terminal domain"/>
    <property type="match status" value="1"/>
</dbReference>
<dbReference type="HAMAP" id="MF_00080">
    <property type="entry name" value="IF_3"/>
    <property type="match status" value="1"/>
</dbReference>
<dbReference type="SUPFAM" id="SSF54364">
    <property type="entry name" value="Translation initiation factor IF3, N-terminal domain"/>
    <property type="match status" value="1"/>
</dbReference>
<evidence type="ECO:0000313" key="11">
    <source>
        <dbReference type="Proteomes" id="UP000809273"/>
    </source>
</evidence>
<dbReference type="InterPro" id="IPR019814">
    <property type="entry name" value="Translation_initiation_fac_3_N"/>
</dbReference>
<evidence type="ECO:0000313" key="10">
    <source>
        <dbReference type="EMBL" id="MBN1574406.1"/>
    </source>
</evidence>
<comment type="subunit">
    <text evidence="4 6">Monomer.</text>
</comment>
<dbReference type="SUPFAM" id="SSF55200">
    <property type="entry name" value="Translation initiation factor IF3, C-terminal domain"/>
    <property type="match status" value="1"/>
</dbReference>